<keyword evidence="21" id="KW-1185">Reference proteome</keyword>
<keyword evidence="10 17" id="KW-0119">Carbohydrate metabolism</keyword>
<feature type="domain" description="Glycine radical" evidence="18">
    <location>
        <begin position="638"/>
        <end position="765"/>
    </location>
</feature>
<dbReference type="PROSITE" id="PS51149">
    <property type="entry name" value="GLY_RADICAL_2"/>
    <property type="match status" value="1"/>
</dbReference>
<dbReference type="PANTHER" id="PTHR30191">
    <property type="entry name" value="FORMATE ACETYLTRANSFERASE"/>
    <property type="match status" value="1"/>
</dbReference>
<evidence type="ECO:0000256" key="10">
    <source>
        <dbReference type="ARBA" id="ARBA00023277"/>
    </source>
</evidence>
<sequence>METTTIDKTVKQTNSPWEGFNEGRWQHEVNTLDFIKRNYTEYKGDDSFLEAAAPSTEKLWEKLQELFEVQHKKNGVYDMDSDVPATITSHAPGYLIKEEEKIVGLQTDVPLKQAFMPFGGINMANKALESNGYDVDDEMSFIFNKWRKTHNQGVFDAYTDEMRLARKNKIITGLPDAYGRGRIIGDYRRVALYGIDFLMKEKKKDWKNVGSKVMTNDVIQLREEVSEQYRALLDMKEMAASYGYDISKPAANAQEAIQWLYFGYLAAIKSQNGAAMSIGRISAFLDIYIQRDLNNGVITEFEAQEMIDHLIMKLRMVKFARTPEYNQLFSGYPIWATLSLAGMNMDGSSLVTKNDFRILHTLTNMGPSPEPNLTVLYSSHLPEGFRTYAAKVAKVSSSIQLENDDLLRQHWGSDDAAIACCVSATVIGKDMQFFGARANLAKAVLYAINGGVDEMTKMQVGPRFRPLEGDSIDFNQFMDSYKDVLDWLAELYVNTLNVIHYMHDKYAYEAPQLALMDTDLKRTFATGIAGISHATDSLMAIKHGNVKVIRDENGLAIDYVPQNEFPTYGNDNDEADEMANWILEYFMTQIKRQHTYRESTPTLSLLTITSNVVYGKNTGNTPDGRRAGKPLAPGANPSYQDGKFLGEKNGLLASLNSTAKLNYSCAQDGISDTQTINPGALGRTDDEAMQVDNLRQVLDGYFDRGGYHLNVNVFGRELLEEMDKDIDNPKYANFTIRVSGYAVKFRDLTAEQRRDVISRTDHTKM</sequence>
<dbReference type="GO" id="GO:0006006">
    <property type="term" value="P:glucose metabolic process"/>
    <property type="evidence" value="ECO:0007669"/>
    <property type="project" value="UniProtKB-UniRule"/>
</dbReference>
<evidence type="ECO:0000256" key="14">
    <source>
        <dbReference type="PIRSR" id="PIRSR000379-1"/>
    </source>
</evidence>
<evidence type="ECO:0000256" key="15">
    <source>
        <dbReference type="PIRSR" id="PIRSR000379-2"/>
    </source>
</evidence>
<keyword evidence="6 17" id="KW-0963">Cytoplasm</keyword>
<feature type="domain" description="PFL" evidence="19">
    <location>
        <begin position="11"/>
        <end position="626"/>
    </location>
</feature>
<evidence type="ECO:0000256" key="9">
    <source>
        <dbReference type="ARBA" id="ARBA00022818"/>
    </source>
</evidence>
<dbReference type="SUPFAM" id="SSF51998">
    <property type="entry name" value="PFL-like glycyl radical enzymes"/>
    <property type="match status" value="1"/>
</dbReference>
<comment type="catalytic activity">
    <reaction evidence="13 17">
        <text>formate + acetyl-CoA = pyruvate + CoA</text>
        <dbReference type="Rhea" id="RHEA:11844"/>
        <dbReference type="ChEBI" id="CHEBI:15361"/>
        <dbReference type="ChEBI" id="CHEBI:15740"/>
        <dbReference type="ChEBI" id="CHEBI:57287"/>
        <dbReference type="ChEBI" id="CHEBI:57288"/>
        <dbReference type="EC" id="2.3.1.54"/>
    </reaction>
</comment>
<dbReference type="InterPro" id="IPR001150">
    <property type="entry name" value="Gly_radical"/>
</dbReference>
<evidence type="ECO:0000259" key="18">
    <source>
        <dbReference type="PROSITE" id="PS51149"/>
    </source>
</evidence>
<dbReference type="InterPro" id="IPR050244">
    <property type="entry name" value="Auton_GlycylRad_Cofactor"/>
</dbReference>
<dbReference type="STRING" id="319970.RV00_GL001613"/>
<dbReference type="NCBIfam" id="TIGR01255">
    <property type="entry name" value="pyr_form_ly_1"/>
    <property type="match status" value="1"/>
</dbReference>
<evidence type="ECO:0000256" key="13">
    <source>
        <dbReference type="ARBA" id="ARBA00049029"/>
    </source>
</evidence>
<evidence type="ECO:0000259" key="19">
    <source>
        <dbReference type="PROSITE" id="PS51554"/>
    </source>
</evidence>
<feature type="active site" description="Cysteine radical intermediate" evidence="14">
    <location>
        <position position="421"/>
    </location>
</feature>
<dbReference type="OrthoDB" id="9803969at2"/>
<evidence type="ECO:0000256" key="6">
    <source>
        <dbReference type="ARBA" id="ARBA00022490"/>
    </source>
</evidence>
<evidence type="ECO:0000256" key="5">
    <source>
        <dbReference type="ARBA" id="ARBA00013897"/>
    </source>
</evidence>
<dbReference type="PANTHER" id="PTHR30191:SF0">
    <property type="entry name" value="FORMATE ACETYLTRANSFERASE 1"/>
    <property type="match status" value="1"/>
</dbReference>
<comment type="pathway">
    <text evidence="2 17">Fermentation; pyruvate fermentation; formate from pyruvate: step 1/1.</text>
</comment>
<keyword evidence="9 15" id="KW-0556">Organic radical</keyword>
<evidence type="ECO:0000313" key="21">
    <source>
        <dbReference type="Proteomes" id="UP000183700"/>
    </source>
</evidence>
<comment type="subunit">
    <text evidence="17">Homodimer.</text>
</comment>
<dbReference type="EC" id="2.3.1.54" evidence="4 17"/>
<evidence type="ECO:0000256" key="7">
    <source>
        <dbReference type="ARBA" id="ARBA00022526"/>
    </source>
</evidence>
<evidence type="ECO:0000256" key="3">
    <source>
        <dbReference type="ARBA" id="ARBA00008375"/>
    </source>
</evidence>
<evidence type="ECO:0000256" key="17">
    <source>
        <dbReference type="RuleBase" id="RU368075"/>
    </source>
</evidence>
<dbReference type="InterPro" id="IPR005949">
    <property type="entry name" value="Form_AcTrfase"/>
</dbReference>
<dbReference type="AlphaFoldDB" id="A0A1L8SWN4"/>
<evidence type="ECO:0000256" key="12">
    <source>
        <dbReference type="ARBA" id="ARBA00031063"/>
    </source>
</evidence>
<protein>
    <recommendedName>
        <fullName evidence="5 17">Formate acetyltransferase</fullName>
        <ecNumber evidence="4 17">2.3.1.54</ecNumber>
    </recommendedName>
    <alternativeName>
        <fullName evidence="12 17">Pyruvate formate-lyase</fullName>
    </alternativeName>
</protein>
<dbReference type="Pfam" id="PF02901">
    <property type="entry name" value="PFL-like"/>
    <property type="match status" value="1"/>
</dbReference>
<proteinExistence type="inferred from homology"/>
<name>A0A1L8SWN4_9ENTE</name>
<dbReference type="PROSITE" id="PS00850">
    <property type="entry name" value="GLY_RADICAL_1"/>
    <property type="match status" value="1"/>
</dbReference>
<dbReference type="PROSITE" id="PS51554">
    <property type="entry name" value="PFL"/>
    <property type="match status" value="1"/>
</dbReference>
<dbReference type="UniPathway" id="UPA00920">
    <property type="reaction ID" value="UER00891"/>
</dbReference>
<evidence type="ECO:0000256" key="1">
    <source>
        <dbReference type="ARBA" id="ARBA00004496"/>
    </source>
</evidence>
<feature type="modified residue" description="Glycine radical" evidence="15 16">
    <location>
        <position position="740"/>
    </location>
</feature>
<keyword evidence="7 17" id="KW-0313">Glucose metabolism</keyword>
<dbReference type="PIRSF" id="PIRSF000379">
    <property type="entry name" value="For_Ac_trans_1"/>
    <property type="match status" value="1"/>
</dbReference>
<accession>A0A1L8SWN4</accession>
<evidence type="ECO:0000256" key="4">
    <source>
        <dbReference type="ARBA" id="ARBA00013214"/>
    </source>
</evidence>
<dbReference type="EMBL" id="JXKM01000003">
    <property type="protein sequence ID" value="OJG36254.1"/>
    <property type="molecule type" value="Genomic_DNA"/>
</dbReference>
<dbReference type="InterPro" id="IPR004184">
    <property type="entry name" value="PFL_dom"/>
</dbReference>
<dbReference type="GO" id="GO:0005829">
    <property type="term" value="C:cytosol"/>
    <property type="evidence" value="ECO:0007669"/>
    <property type="project" value="TreeGrafter"/>
</dbReference>
<keyword evidence="11 17" id="KW-0012">Acyltransferase</keyword>
<evidence type="ECO:0000256" key="16">
    <source>
        <dbReference type="PROSITE-ProRule" id="PRU00493"/>
    </source>
</evidence>
<reference evidence="20 21" key="1">
    <citation type="submission" date="2014-12" db="EMBL/GenBank/DDBJ databases">
        <title>Draft genome sequences of 29 type strains of Enterococci.</title>
        <authorList>
            <person name="Zhong Z."/>
            <person name="Sun Z."/>
            <person name="Liu W."/>
            <person name="Zhang W."/>
            <person name="Zhang H."/>
        </authorList>
    </citation>
    <scope>NUCLEOTIDE SEQUENCE [LARGE SCALE GENOMIC DNA]</scope>
    <source>
        <strain evidence="20 21">DSM 22802</strain>
    </source>
</reference>
<evidence type="ECO:0000256" key="2">
    <source>
        <dbReference type="ARBA" id="ARBA00004809"/>
    </source>
</evidence>
<dbReference type="Gene3D" id="3.20.70.20">
    <property type="match status" value="1"/>
</dbReference>
<evidence type="ECO:0000313" key="20">
    <source>
        <dbReference type="EMBL" id="OJG36254.1"/>
    </source>
</evidence>
<feature type="active site" description="Cysteine radical intermediate" evidence="14">
    <location>
        <position position="420"/>
    </location>
</feature>
<dbReference type="GO" id="GO:0008861">
    <property type="term" value="F:formate C-acetyltransferase activity"/>
    <property type="evidence" value="ECO:0007669"/>
    <property type="project" value="UniProtKB-UniRule"/>
</dbReference>
<dbReference type="Proteomes" id="UP000183700">
    <property type="component" value="Unassembled WGS sequence"/>
</dbReference>
<dbReference type="InterPro" id="IPR019777">
    <property type="entry name" value="Form_AcTrfase_GR_CS"/>
</dbReference>
<dbReference type="RefSeq" id="WP_071861503.1">
    <property type="nucleotide sequence ID" value="NZ_JBHLVS010000031.1"/>
</dbReference>
<evidence type="ECO:0000256" key="11">
    <source>
        <dbReference type="ARBA" id="ARBA00023315"/>
    </source>
</evidence>
<gene>
    <name evidence="20" type="ORF">RV00_GL001613</name>
</gene>
<organism evidence="20 21">
    <name type="scientific">Enterococcus devriesei</name>
    <dbReference type="NCBI Taxonomy" id="319970"/>
    <lineage>
        <taxon>Bacteria</taxon>
        <taxon>Bacillati</taxon>
        <taxon>Bacillota</taxon>
        <taxon>Bacilli</taxon>
        <taxon>Lactobacillales</taxon>
        <taxon>Enterococcaceae</taxon>
        <taxon>Enterococcus</taxon>
    </lineage>
</organism>
<dbReference type="CDD" id="cd01678">
    <property type="entry name" value="PFL1"/>
    <property type="match status" value="1"/>
</dbReference>
<comment type="subcellular location">
    <subcellularLocation>
        <location evidence="1 17">Cytoplasm</location>
    </subcellularLocation>
</comment>
<dbReference type="Pfam" id="PF01228">
    <property type="entry name" value="Gly_radical"/>
    <property type="match status" value="1"/>
</dbReference>
<evidence type="ECO:0000256" key="8">
    <source>
        <dbReference type="ARBA" id="ARBA00022679"/>
    </source>
</evidence>
<comment type="similarity">
    <text evidence="3 17">Belongs to the glycyl radical enzyme (GRE) family. PFL subfamily.</text>
</comment>
<comment type="caution">
    <text evidence="20">The sequence shown here is derived from an EMBL/GenBank/DDBJ whole genome shotgun (WGS) entry which is preliminary data.</text>
</comment>
<keyword evidence="8 17" id="KW-0808">Transferase</keyword>